<dbReference type="InterPro" id="IPR001791">
    <property type="entry name" value="Laminin_G"/>
</dbReference>
<evidence type="ECO:0000256" key="2">
    <source>
        <dbReference type="ARBA" id="ARBA00022729"/>
    </source>
</evidence>
<dbReference type="Pfam" id="PF00054">
    <property type="entry name" value="Laminin_G_1"/>
    <property type="match status" value="1"/>
</dbReference>
<dbReference type="AlphaFoldDB" id="A0A6V7Y243"/>
<organism evidence="9 10">
    <name type="scientific">Meloidogyne enterolobii</name>
    <name type="common">Root-knot nematode worm</name>
    <name type="synonym">Meloidogyne mayaguensis</name>
    <dbReference type="NCBI Taxonomy" id="390850"/>
    <lineage>
        <taxon>Eukaryota</taxon>
        <taxon>Metazoa</taxon>
        <taxon>Ecdysozoa</taxon>
        <taxon>Nematoda</taxon>
        <taxon>Chromadorea</taxon>
        <taxon>Rhabditida</taxon>
        <taxon>Tylenchina</taxon>
        <taxon>Tylenchomorpha</taxon>
        <taxon>Tylenchoidea</taxon>
        <taxon>Meloidogynidae</taxon>
        <taxon>Meloidogyninae</taxon>
        <taxon>Meloidogyne</taxon>
    </lineage>
</organism>
<comment type="caution">
    <text evidence="6">Lacks conserved residue(s) required for the propagation of feature annotation.</text>
</comment>
<dbReference type="SMART" id="SM00181">
    <property type="entry name" value="EGF"/>
    <property type="match status" value="3"/>
</dbReference>
<dbReference type="SMART" id="SM00369">
    <property type="entry name" value="LRR_TYP"/>
    <property type="match status" value="4"/>
</dbReference>
<reference evidence="9 10" key="1">
    <citation type="submission" date="2020-08" db="EMBL/GenBank/DDBJ databases">
        <authorList>
            <person name="Koutsovoulos G."/>
            <person name="Danchin GJ E."/>
        </authorList>
    </citation>
    <scope>NUCLEOTIDE SEQUENCE [LARGE SCALE GENOMIC DNA]</scope>
</reference>
<dbReference type="PROSITE" id="PS51450">
    <property type="entry name" value="LRR"/>
    <property type="match status" value="2"/>
</dbReference>
<dbReference type="PROSITE" id="PS00010">
    <property type="entry name" value="ASX_HYDROXYL"/>
    <property type="match status" value="1"/>
</dbReference>
<dbReference type="OrthoDB" id="283575at2759"/>
<dbReference type="SMART" id="SM00179">
    <property type="entry name" value="EGF_CA"/>
    <property type="match status" value="3"/>
</dbReference>
<evidence type="ECO:0000259" key="7">
    <source>
        <dbReference type="PROSITE" id="PS50025"/>
    </source>
</evidence>
<feature type="disulfide bond" evidence="6">
    <location>
        <begin position="334"/>
        <end position="343"/>
    </location>
</feature>
<dbReference type="SUPFAM" id="SSF57196">
    <property type="entry name" value="EGF/Laminin"/>
    <property type="match status" value="1"/>
</dbReference>
<dbReference type="SMART" id="SM00082">
    <property type="entry name" value="LRRCT"/>
    <property type="match status" value="1"/>
</dbReference>
<dbReference type="CDD" id="cd00054">
    <property type="entry name" value="EGF_CA"/>
    <property type="match status" value="2"/>
</dbReference>
<keyword evidence="2" id="KW-0732">Signal</keyword>
<dbReference type="SUPFAM" id="SSF52058">
    <property type="entry name" value="L domain-like"/>
    <property type="match status" value="1"/>
</dbReference>
<dbReference type="Gene3D" id="2.10.25.10">
    <property type="entry name" value="Laminin"/>
    <property type="match status" value="2"/>
</dbReference>
<dbReference type="CDD" id="cd00110">
    <property type="entry name" value="LamG"/>
    <property type="match status" value="1"/>
</dbReference>
<dbReference type="InterPro" id="IPR050541">
    <property type="entry name" value="LRR_TM_domain-containing"/>
</dbReference>
<dbReference type="PANTHER" id="PTHR24369">
    <property type="entry name" value="ANTIGEN BSP, PUTATIVE-RELATED"/>
    <property type="match status" value="1"/>
</dbReference>
<dbReference type="SMART" id="SM00282">
    <property type="entry name" value="LamG"/>
    <property type="match status" value="1"/>
</dbReference>
<dbReference type="InterPro" id="IPR001881">
    <property type="entry name" value="EGF-like_Ca-bd_dom"/>
</dbReference>
<evidence type="ECO:0000256" key="6">
    <source>
        <dbReference type="PROSITE-ProRule" id="PRU00076"/>
    </source>
</evidence>
<feature type="domain" description="EGF-like" evidence="8">
    <location>
        <begin position="346"/>
        <end position="386"/>
    </location>
</feature>
<dbReference type="FunFam" id="2.10.25.10:FF:000472">
    <property type="entry name" value="Uncharacterized protein, isoform A"/>
    <property type="match status" value="1"/>
</dbReference>
<dbReference type="Gene3D" id="2.60.120.200">
    <property type="match status" value="1"/>
</dbReference>
<keyword evidence="3" id="KW-0677">Repeat</keyword>
<dbReference type="EMBL" id="CAJEWN010002862">
    <property type="protein sequence ID" value="CAD2205571.1"/>
    <property type="molecule type" value="Genomic_DNA"/>
</dbReference>
<feature type="domain" description="Laminin G" evidence="7">
    <location>
        <begin position="445"/>
        <end position="642"/>
    </location>
</feature>
<accession>A0A6V7Y243</accession>
<evidence type="ECO:0000256" key="4">
    <source>
        <dbReference type="ARBA" id="ARBA00023157"/>
    </source>
</evidence>
<dbReference type="PROSITE" id="PS01187">
    <property type="entry name" value="EGF_CA"/>
    <property type="match status" value="1"/>
</dbReference>
<dbReference type="Proteomes" id="UP000580250">
    <property type="component" value="Unassembled WGS sequence"/>
</dbReference>
<name>A0A6V7Y243_MELEN</name>
<dbReference type="InterPro" id="IPR000742">
    <property type="entry name" value="EGF"/>
</dbReference>
<proteinExistence type="predicted"/>
<keyword evidence="1" id="KW-0433">Leucine-rich repeat</keyword>
<dbReference type="InterPro" id="IPR000152">
    <property type="entry name" value="EGF-type_Asp/Asn_hydroxyl_site"/>
</dbReference>
<evidence type="ECO:0000256" key="3">
    <source>
        <dbReference type="ARBA" id="ARBA00022737"/>
    </source>
</evidence>
<dbReference type="PANTHER" id="PTHR24369:SF210">
    <property type="entry name" value="CHAOPTIN-RELATED"/>
    <property type="match status" value="1"/>
</dbReference>
<evidence type="ECO:0000259" key="8">
    <source>
        <dbReference type="PROSITE" id="PS50026"/>
    </source>
</evidence>
<dbReference type="InterPro" id="IPR032675">
    <property type="entry name" value="LRR_dom_sf"/>
</dbReference>
<keyword evidence="4 6" id="KW-1015">Disulfide bond</keyword>
<keyword evidence="5" id="KW-0325">Glycoprotein</keyword>
<dbReference type="InterPro" id="IPR018097">
    <property type="entry name" value="EGF_Ca-bd_CS"/>
</dbReference>
<protein>
    <submittedName>
        <fullName evidence="9">Uncharacterized protein</fullName>
    </submittedName>
</protein>
<gene>
    <name evidence="9" type="ORF">MENT_LOCUS59392</name>
</gene>
<sequence>MTLEQFKNVKCSDQGESTCSEEGILCPAGCKCTPLINNYFEQQPKNLNNHRFRHRKRRLLFRHRREEDNFRRKNSVIVKCSNASLVNIPWPLPQNTEELLLDNNKIKIIKGENFIGLEHLKKLDLSHNLIEHIPSNAFSPLKSLNALMLSHNRISCLSKGAFDGLGLLRILSLQSNLISKLPEIVFSKFVLETQQTLSHVSLGDNPLLCDCGMNWAIKWLRSKFLEPGIARCSDPPERRHQLLLSVQPYAPCPTLNNTNINEDLCNFCSPEKCLKWRTLFPFQYKCICSPGFYGKHCEQQVDSCFGNPCRNGGKCIVKMGDNKLMYEGRFKCICLRGFAGERCERQINECVEKGGKERCLNGGKCLDQLNGYRCECPKGWFGNYCEFNLCDSLSQNNNCSKEDNVKSSFLSVSRMERANNDGKRVSKRNFCPFNYADPPKCSRRRAIAIKTTNTFLSLGQWPINNFNNSVINGEISFHFATNQSDGTMFWLGDKNDDSFILLELVRGRLRAAVQLGKGHEPYSQLYSMNIVSDSKSHWLVIGIYGQKFYLTVDDFPTQFAINTGPLNFFPNEFLQIYFGGAPADLGRRALVHFIISDASSIIGCFWDLRFNQISDIENNLLPYPSLDLSKYIHVNNTFIGECNN</sequence>
<dbReference type="InterPro" id="IPR000483">
    <property type="entry name" value="Cys-rich_flank_reg_C"/>
</dbReference>
<dbReference type="GO" id="GO:0005886">
    <property type="term" value="C:plasma membrane"/>
    <property type="evidence" value="ECO:0007669"/>
    <property type="project" value="TreeGrafter"/>
</dbReference>
<dbReference type="PROSITE" id="PS50025">
    <property type="entry name" value="LAM_G_DOMAIN"/>
    <property type="match status" value="1"/>
</dbReference>
<dbReference type="Pfam" id="PF00008">
    <property type="entry name" value="EGF"/>
    <property type="match status" value="2"/>
</dbReference>
<evidence type="ECO:0000256" key="1">
    <source>
        <dbReference type="ARBA" id="ARBA00022614"/>
    </source>
</evidence>
<dbReference type="Gene3D" id="3.80.10.10">
    <property type="entry name" value="Ribonuclease Inhibitor"/>
    <property type="match status" value="1"/>
</dbReference>
<dbReference type="PROSITE" id="PS00022">
    <property type="entry name" value="EGF_1"/>
    <property type="match status" value="3"/>
</dbReference>
<evidence type="ECO:0000256" key="5">
    <source>
        <dbReference type="ARBA" id="ARBA00023180"/>
    </source>
</evidence>
<dbReference type="InterPro" id="IPR013320">
    <property type="entry name" value="ConA-like_dom_sf"/>
</dbReference>
<dbReference type="SUPFAM" id="SSF49899">
    <property type="entry name" value="Concanavalin A-like lectins/glucanases"/>
    <property type="match status" value="1"/>
</dbReference>
<feature type="domain" description="EGF-like" evidence="8">
    <location>
        <begin position="300"/>
        <end position="344"/>
    </location>
</feature>
<dbReference type="Pfam" id="PF13855">
    <property type="entry name" value="LRR_8"/>
    <property type="match status" value="1"/>
</dbReference>
<evidence type="ECO:0000313" key="10">
    <source>
        <dbReference type="Proteomes" id="UP000580250"/>
    </source>
</evidence>
<dbReference type="PROSITE" id="PS50026">
    <property type="entry name" value="EGF_3"/>
    <property type="match status" value="2"/>
</dbReference>
<keyword evidence="6" id="KW-0245">EGF-like domain</keyword>
<comment type="caution">
    <text evidence="9">The sequence shown here is derived from an EMBL/GenBank/DDBJ whole genome shotgun (WGS) entry which is preliminary data.</text>
</comment>
<feature type="disulfide bond" evidence="6">
    <location>
        <begin position="376"/>
        <end position="385"/>
    </location>
</feature>
<dbReference type="InterPro" id="IPR001611">
    <property type="entry name" value="Leu-rich_rpt"/>
</dbReference>
<dbReference type="PROSITE" id="PS01186">
    <property type="entry name" value="EGF_2"/>
    <property type="match status" value="3"/>
</dbReference>
<dbReference type="InterPro" id="IPR003591">
    <property type="entry name" value="Leu-rich_rpt_typical-subtyp"/>
</dbReference>
<dbReference type="GO" id="GO:0005509">
    <property type="term" value="F:calcium ion binding"/>
    <property type="evidence" value="ECO:0007669"/>
    <property type="project" value="InterPro"/>
</dbReference>
<evidence type="ECO:0000313" key="9">
    <source>
        <dbReference type="EMBL" id="CAD2205571.1"/>
    </source>
</evidence>